<dbReference type="OrthoDB" id="2797467at2759"/>
<evidence type="ECO:0000313" key="19">
    <source>
        <dbReference type="Proteomes" id="UP000287166"/>
    </source>
</evidence>
<dbReference type="GO" id="GO:0004519">
    <property type="term" value="F:endonuclease activity"/>
    <property type="evidence" value="ECO:0007669"/>
    <property type="project" value="UniProtKB-KW"/>
</dbReference>
<dbReference type="CDD" id="cd09274">
    <property type="entry name" value="RNase_HI_RT_Ty3"/>
    <property type="match status" value="1"/>
</dbReference>
<dbReference type="PANTHER" id="PTHR37984">
    <property type="entry name" value="PROTEIN CBG26694"/>
    <property type="match status" value="1"/>
</dbReference>
<name>A0A401H1E9_9APHY</name>
<evidence type="ECO:0000256" key="7">
    <source>
        <dbReference type="ARBA" id="ARBA00022759"/>
    </source>
</evidence>
<dbReference type="Gene3D" id="1.10.340.70">
    <property type="match status" value="1"/>
</dbReference>
<keyword evidence="14" id="KW-0238">DNA-binding</keyword>
<dbReference type="PROSITE" id="PS50994">
    <property type="entry name" value="INTEGRASE"/>
    <property type="match status" value="1"/>
</dbReference>
<protein>
    <recommendedName>
        <fullName evidence="20">Integrase catalytic domain-containing protein</fullName>
    </recommendedName>
</protein>
<keyword evidence="7" id="KW-0255">Endonuclease</keyword>
<evidence type="ECO:0000256" key="2">
    <source>
        <dbReference type="ARBA" id="ARBA00022679"/>
    </source>
</evidence>
<dbReference type="InterPro" id="IPR043502">
    <property type="entry name" value="DNA/RNA_pol_sf"/>
</dbReference>
<keyword evidence="15" id="KW-0233">DNA recombination</keyword>
<evidence type="ECO:0000256" key="9">
    <source>
        <dbReference type="ARBA" id="ARBA00022842"/>
    </source>
</evidence>
<sequence>MSRPVVFESQQISGPASRYPTHEKEMLAIIRALKKWHSDLLGAPFIIYTDHKTLENFQSQWDLSRRQVRWQEFLADYDFQICYIPGEENTVADALSRLPPDTDDDIARAELGILAAVFRIDTDPSVLADIRLGYATDSFCQKLLRNTESTPDVHLQDGLLYLGERLVIPTYGDLRESLYRLAHDSLGHFGAEKSYATLRDAYYWHNMRRDLKQAYVPTCTDCQRNKGHTHKPSRPLHPLPVPDTHCSSITIDFIGPLPEDNGFDAIATVTDCLGSDVRLIPTRTDTTASEFAVLFFDAWYCENGLPEDIISDRDAKFISAFWKSLCRLTGVKHKMSTSFHPQTDGLSERTNKTTIQCLRFHVERNQTGWARALPYVRFCIMNTVNASVGLTPFQLRMGRSPRIIPPLFRVDVTSIASHTSELDACTAADLIRRIEVDTLEAQDNLLAPKVAQVDSANAHRDPDPHFTIGDKVLLSTLHRRRDYMQRGDTRVAKFMPHFDSPYEIIAAYPETSHYTLQLPETMNVVPTFHSSQLERYRPNDPLLFPMHQPDRPGPIITEVGAEEWEIDRIIDQRRRGRGLQYLVRWKG</sequence>
<keyword evidence="3" id="KW-0548">Nucleotidyltransferase</keyword>
<feature type="domain" description="Integrase catalytic" evidence="17">
    <location>
        <begin position="231"/>
        <end position="400"/>
    </location>
</feature>
<dbReference type="GO" id="GO:0006508">
    <property type="term" value="P:proteolysis"/>
    <property type="evidence" value="ECO:0007669"/>
    <property type="project" value="UniProtKB-KW"/>
</dbReference>
<dbReference type="Pfam" id="PF17917">
    <property type="entry name" value="RT_RNaseH"/>
    <property type="match status" value="1"/>
</dbReference>
<keyword evidence="6" id="KW-0064">Aspartyl protease</keyword>
<keyword evidence="10" id="KW-0694">RNA-binding</keyword>
<evidence type="ECO:0000256" key="11">
    <source>
        <dbReference type="ARBA" id="ARBA00022908"/>
    </source>
</evidence>
<gene>
    <name evidence="18" type="ORF">SCP_1300140</name>
</gene>
<dbReference type="GeneID" id="38785117"/>
<dbReference type="GO" id="GO:0004190">
    <property type="term" value="F:aspartic-type endopeptidase activity"/>
    <property type="evidence" value="ECO:0007669"/>
    <property type="project" value="UniProtKB-KW"/>
</dbReference>
<evidence type="ECO:0000256" key="13">
    <source>
        <dbReference type="ARBA" id="ARBA00022932"/>
    </source>
</evidence>
<dbReference type="InterPro" id="IPR012337">
    <property type="entry name" value="RNaseH-like_sf"/>
</dbReference>
<dbReference type="STRING" id="139825.A0A401H1E9"/>
<evidence type="ECO:0000256" key="3">
    <source>
        <dbReference type="ARBA" id="ARBA00022695"/>
    </source>
</evidence>
<accession>A0A401H1E9</accession>
<evidence type="ECO:0000256" key="1">
    <source>
        <dbReference type="ARBA" id="ARBA00022670"/>
    </source>
</evidence>
<dbReference type="AlphaFoldDB" id="A0A401H1E9"/>
<dbReference type="Pfam" id="PF17921">
    <property type="entry name" value="Integrase_H2C2"/>
    <property type="match status" value="1"/>
</dbReference>
<dbReference type="Gene3D" id="2.40.50.40">
    <property type="match status" value="1"/>
</dbReference>
<keyword evidence="5" id="KW-0479">Metal-binding</keyword>
<evidence type="ECO:0000256" key="4">
    <source>
        <dbReference type="ARBA" id="ARBA00022722"/>
    </source>
</evidence>
<dbReference type="InterPro" id="IPR050951">
    <property type="entry name" value="Retrovirus_Pol_polyprotein"/>
</dbReference>
<dbReference type="SUPFAM" id="SSF56672">
    <property type="entry name" value="DNA/RNA polymerases"/>
    <property type="match status" value="1"/>
</dbReference>
<dbReference type="InterPro" id="IPR000953">
    <property type="entry name" value="Chromo/chromo_shadow_dom"/>
</dbReference>
<dbReference type="GO" id="GO:0005634">
    <property type="term" value="C:nucleus"/>
    <property type="evidence" value="ECO:0007669"/>
    <property type="project" value="UniProtKB-ARBA"/>
</dbReference>
<evidence type="ECO:0000313" key="18">
    <source>
        <dbReference type="EMBL" id="GBE88200.1"/>
    </source>
</evidence>
<evidence type="ECO:0008006" key="20">
    <source>
        <dbReference type="Google" id="ProtNLM"/>
    </source>
</evidence>
<evidence type="ECO:0000256" key="12">
    <source>
        <dbReference type="ARBA" id="ARBA00022918"/>
    </source>
</evidence>
<dbReference type="SUPFAM" id="SSF54160">
    <property type="entry name" value="Chromo domain-like"/>
    <property type="match status" value="1"/>
</dbReference>
<feature type="domain" description="Chromo" evidence="16">
    <location>
        <begin position="564"/>
        <end position="587"/>
    </location>
</feature>
<keyword evidence="12" id="KW-0695">RNA-directed DNA polymerase</keyword>
<dbReference type="PROSITE" id="PS50013">
    <property type="entry name" value="CHROMO_2"/>
    <property type="match status" value="1"/>
</dbReference>
<dbReference type="GO" id="GO:0006338">
    <property type="term" value="P:chromatin remodeling"/>
    <property type="evidence" value="ECO:0007669"/>
    <property type="project" value="UniProtKB-ARBA"/>
</dbReference>
<evidence type="ECO:0000259" key="17">
    <source>
        <dbReference type="PROSITE" id="PS50994"/>
    </source>
</evidence>
<keyword evidence="19" id="KW-1185">Reference proteome</keyword>
<evidence type="ECO:0000256" key="5">
    <source>
        <dbReference type="ARBA" id="ARBA00022723"/>
    </source>
</evidence>
<dbReference type="GO" id="GO:0015074">
    <property type="term" value="P:DNA integration"/>
    <property type="evidence" value="ECO:0007669"/>
    <property type="project" value="UniProtKB-KW"/>
</dbReference>
<dbReference type="InterPro" id="IPR001584">
    <property type="entry name" value="Integrase_cat-core"/>
</dbReference>
<keyword evidence="4" id="KW-0540">Nuclease</keyword>
<evidence type="ECO:0000256" key="15">
    <source>
        <dbReference type="ARBA" id="ARBA00023172"/>
    </source>
</evidence>
<dbReference type="PANTHER" id="PTHR37984:SF5">
    <property type="entry name" value="PROTEIN NYNRIN-LIKE"/>
    <property type="match status" value="1"/>
</dbReference>
<evidence type="ECO:0000259" key="16">
    <source>
        <dbReference type="PROSITE" id="PS50013"/>
    </source>
</evidence>
<evidence type="ECO:0000256" key="8">
    <source>
        <dbReference type="ARBA" id="ARBA00022801"/>
    </source>
</evidence>
<dbReference type="InParanoid" id="A0A401H1E9"/>
<dbReference type="GO" id="GO:0003964">
    <property type="term" value="F:RNA-directed DNA polymerase activity"/>
    <property type="evidence" value="ECO:0007669"/>
    <property type="project" value="UniProtKB-KW"/>
</dbReference>
<keyword evidence="9" id="KW-0460">Magnesium</keyword>
<keyword evidence="8" id="KW-0378">Hydrolase</keyword>
<dbReference type="InterPro" id="IPR016197">
    <property type="entry name" value="Chromo-like_dom_sf"/>
</dbReference>
<keyword evidence="2" id="KW-0808">Transferase</keyword>
<dbReference type="GO" id="GO:0003677">
    <property type="term" value="F:DNA binding"/>
    <property type="evidence" value="ECO:0007669"/>
    <property type="project" value="UniProtKB-KW"/>
</dbReference>
<evidence type="ECO:0000256" key="10">
    <source>
        <dbReference type="ARBA" id="ARBA00022884"/>
    </source>
</evidence>
<reference evidence="18 19" key="1">
    <citation type="journal article" date="2018" name="Sci. Rep.">
        <title>Genome sequence of the cauliflower mushroom Sparassis crispa (Hanabiratake) and its association with beneficial usage.</title>
        <authorList>
            <person name="Kiyama R."/>
            <person name="Furutani Y."/>
            <person name="Kawaguchi K."/>
            <person name="Nakanishi T."/>
        </authorList>
    </citation>
    <scope>NUCLEOTIDE SEQUENCE [LARGE SCALE GENOMIC DNA]</scope>
</reference>
<keyword evidence="13" id="KW-0239">DNA-directed DNA polymerase</keyword>
<dbReference type="RefSeq" id="XP_027619113.1">
    <property type="nucleotide sequence ID" value="XM_027763312.1"/>
</dbReference>
<dbReference type="Proteomes" id="UP000287166">
    <property type="component" value="Unassembled WGS sequence"/>
</dbReference>
<evidence type="ECO:0000256" key="14">
    <source>
        <dbReference type="ARBA" id="ARBA00023125"/>
    </source>
</evidence>
<dbReference type="GO" id="GO:0006310">
    <property type="term" value="P:DNA recombination"/>
    <property type="evidence" value="ECO:0007669"/>
    <property type="project" value="UniProtKB-KW"/>
</dbReference>
<keyword evidence="11" id="KW-0229">DNA integration</keyword>
<keyword evidence="1" id="KW-0645">Protease</keyword>
<dbReference type="SUPFAM" id="SSF53098">
    <property type="entry name" value="Ribonuclease H-like"/>
    <property type="match status" value="1"/>
</dbReference>
<dbReference type="GO" id="GO:0003887">
    <property type="term" value="F:DNA-directed DNA polymerase activity"/>
    <property type="evidence" value="ECO:0007669"/>
    <property type="project" value="UniProtKB-KW"/>
</dbReference>
<dbReference type="InterPro" id="IPR036397">
    <property type="entry name" value="RNaseH_sf"/>
</dbReference>
<dbReference type="GO" id="GO:0046872">
    <property type="term" value="F:metal ion binding"/>
    <property type="evidence" value="ECO:0007669"/>
    <property type="project" value="UniProtKB-KW"/>
</dbReference>
<dbReference type="Gene3D" id="3.30.420.10">
    <property type="entry name" value="Ribonuclease H-like superfamily/Ribonuclease H"/>
    <property type="match status" value="1"/>
</dbReference>
<dbReference type="EMBL" id="BFAD01000013">
    <property type="protein sequence ID" value="GBE88200.1"/>
    <property type="molecule type" value="Genomic_DNA"/>
</dbReference>
<dbReference type="InterPro" id="IPR041588">
    <property type="entry name" value="Integrase_H2C2"/>
</dbReference>
<dbReference type="InterPro" id="IPR041373">
    <property type="entry name" value="RT_RNaseH"/>
</dbReference>
<evidence type="ECO:0000256" key="6">
    <source>
        <dbReference type="ARBA" id="ARBA00022750"/>
    </source>
</evidence>
<comment type="caution">
    <text evidence="18">The sequence shown here is derived from an EMBL/GenBank/DDBJ whole genome shotgun (WGS) entry which is preliminary data.</text>
</comment>
<dbReference type="Pfam" id="PF24626">
    <property type="entry name" value="SH3_Tf2-1"/>
    <property type="match status" value="1"/>
</dbReference>
<proteinExistence type="predicted"/>
<organism evidence="18 19">
    <name type="scientific">Sparassis crispa</name>
    <dbReference type="NCBI Taxonomy" id="139825"/>
    <lineage>
        <taxon>Eukaryota</taxon>
        <taxon>Fungi</taxon>
        <taxon>Dikarya</taxon>
        <taxon>Basidiomycota</taxon>
        <taxon>Agaricomycotina</taxon>
        <taxon>Agaricomycetes</taxon>
        <taxon>Polyporales</taxon>
        <taxon>Sparassidaceae</taxon>
        <taxon>Sparassis</taxon>
    </lineage>
</organism>
<dbReference type="GO" id="GO:0003723">
    <property type="term" value="F:RNA binding"/>
    <property type="evidence" value="ECO:0007669"/>
    <property type="project" value="UniProtKB-KW"/>
</dbReference>
<dbReference type="InterPro" id="IPR056924">
    <property type="entry name" value="SH3_Tf2-1"/>
</dbReference>